<proteinExistence type="predicted"/>
<name>A0A6A5KST9_9PLEO</name>
<gene>
    <name evidence="1" type="ORF">BDW02DRAFT_475130</name>
</gene>
<keyword evidence="2" id="KW-1185">Reference proteome</keyword>
<feature type="non-terminal residue" evidence="1">
    <location>
        <position position="1"/>
    </location>
</feature>
<accession>A0A6A5KST9</accession>
<evidence type="ECO:0000313" key="1">
    <source>
        <dbReference type="EMBL" id="KAF1837966.1"/>
    </source>
</evidence>
<dbReference type="OrthoDB" id="3754550at2759"/>
<protein>
    <submittedName>
        <fullName evidence="1">Uncharacterized protein</fullName>
    </submittedName>
</protein>
<organism evidence="1 2">
    <name type="scientific">Decorospora gaudefroyi</name>
    <dbReference type="NCBI Taxonomy" id="184978"/>
    <lineage>
        <taxon>Eukaryota</taxon>
        <taxon>Fungi</taxon>
        <taxon>Dikarya</taxon>
        <taxon>Ascomycota</taxon>
        <taxon>Pezizomycotina</taxon>
        <taxon>Dothideomycetes</taxon>
        <taxon>Pleosporomycetidae</taxon>
        <taxon>Pleosporales</taxon>
        <taxon>Pleosporineae</taxon>
        <taxon>Pleosporaceae</taxon>
        <taxon>Decorospora</taxon>
    </lineage>
</organism>
<sequence>PLPATILDEHASTYTITFQPNSSGIIPLSPRLIAKHHIETTYPDVITTWTTYKQREREEALKIHRNMTGYAYFFCTDEPGLRDRDPGVACDQGLLRGMGRHWGDLRRCERHVCRRGGAAFMVCKGCRVAHRAQVDCGFERDLVMVKGARVRVCGRCADEAVKEFGVGYRGCGCDAVWSCYRCREEELGELAKARREGYAEGVCGMCAGGE</sequence>
<dbReference type="EMBL" id="ML975256">
    <property type="protein sequence ID" value="KAF1837966.1"/>
    <property type="molecule type" value="Genomic_DNA"/>
</dbReference>
<feature type="non-terminal residue" evidence="1">
    <location>
        <position position="210"/>
    </location>
</feature>
<evidence type="ECO:0000313" key="2">
    <source>
        <dbReference type="Proteomes" id="UP000800040"/>
    </source>
</evidence>
<dbReference type="Proteomes" id="UP000800040">
    <property type="component" value="Unassembled WGS sequence"/>
</dbReference>
<reference evidence="1" key="1">
    <citation type="submission" date="2020-01" db="EMBL/GenBank/DDBJ databases">
        <authorList>
            <consortium name="DOE Joint Genome Institute"/>
            <person name="Haridas S."/>
            <person name="Albert R."/>
            <person name="Binder M."/>
            <person name="Bloem J."/>
            <person name="Labutti K."/>
            <person name="Salamov A."/>
            <person name="Andreopoulos B."/>
            <person name="Baker S.E."/>
            <person name="Barry K."/>
            <person name="Bills G."/>
            <person name="Bluhm B.H."/>
            <person name="Cannon C."/>
            <person name="Castanera R."/>
            <person name="Culley D.E."/>
            <person name="Daum C."/>
            <person name="Ezra D."/>
            <person name="Gonzalez J.B."/>
            <person name="Henrissat B."/>
            <person name="Kuo A."/>
            <person name="Liang C."/>
            <person name="Lipzen A."/>
            <person name="Lutzoni F."/>
            <person name="Magnuson J."/>
            <person name="Mondo S."/>
            <person name="Nolan M."/>
            <person name="Ohm R."/>
            <person name="Pangilinan J."/>
            <person name="Park H.-J."/>
            <person name="Ramirez L."/>
            <person name="Alfaro M."/>
            <person name="Sun H."/>
            <person name="Tritt A."/>
            <person name="Yoshinaga Y."/>
            <person name="Zwiers L.-H."/>
            <person name="Turgeon B.G."/>
            <person name="Goodwin S.B."/>
            <person name="Spatafora J.W."/>
            <person name="Crous P.W."/>
            <person name="Grigoriev I.V."/>
        </authorList>
    </citation>
    <scope>NUCLEOTIDE SEQUENCE</scope>
    <source>
        <strain evidence="1">P77</strain>
    </source>
</reference>
<dbReference type="AlphaFoldDB" id="A0A6A5KST9"/>